<dbReference type="AlphaFoldDB" id="A0A382IJH5"/>
<gene>
    <name evidence="1" type="ORF">METZ01_LOCUS252572</name>
</gene>
<dbReference type="PROSITE" id="PS51257">
    <property type="entry name" value="PROKAR_LIPOPROTEIN"/>
    <property type="match status" value="1"/>
</dbReference>
<dbReference type="EMBL" id="UINC01067748">
    <property type="protein sequence ID" value="SVB99718.1"/>
    <property type="molecule type" value="Genomic_DNA"/>
</dbReference>
<protein>
    <recommendedName>
        <fullName evidence="2">Outer membrane protein beta-barrel domain-containing protein</fullName>
    </recommendedName>
</protein>
<accession>A0A382IJH5</accession>
<organism evidence="1">
    <name type="scientific">marine metagenome</name>
    <dbReference type="NCBI Taxonomy" id="408172"/>
    <lineage>
        <taxon>unclassified sequences</taxon>
        <taxon>metagenomes</taxon>
        <taxon>ecological metagenomes</taxon>
    </lineage>
</organism>
<sequence>MIIPRLNFIMLKYSVQILSSFVFLSSCTPSFSEEEDHSHDYSAEIGFSLAYVYLEAEKESAPGLHLHFLKHLEGVEFLDRLAIGLGFEGIFAEHKHYSVMGSLAYFPWRGLSVSLSPGVLFAKHEEEDSGGDAEWESQYVTHLEASYGFHFGEYEIGPVIGFADSEEDKHYMFGLHFGIGF</sequence>
<evidence type="ECO:0000313" key="1">
    <source>
        <dbReference type="EMBL" id="SVB99718.1"/>
    </source>
</evidence>
<reference evidence="1" key="1">
    <citation type="submission" date="2018-05" db="EMBL/GenBank/DDBJ databases">
        <authorList>
            <person name="Lanie J.A."/>
            <person name="Ng W.-L."/>
            <person name="Kazmierczak K.M."/>
            <person name="Andrzejewski T.M."/>
            <person name="Davidsen T.M."/>
            <person name="Wayne K.J."/>
            <person name="Tettelin H."/>
            <person name="Glass J.I."/>
            <person name="Rusch D."/>
            <person name="Podicherti R."/>
            <person name="Tsui H.-C.T."/>
            <person name="Winkler M.E."/>
        </authorList>
    </citation>
    <scope>NUCLEOTIDE SEQUENCE</scope>
</reference>
<evidence type="ECO:0008006" key="2">
    <source>
        <dbReference type="Google" id="ProtNLM"/>
    </source>
</evidence>
<proteinExistence type="predicted"/>
<name>A0A382IJH5_9ZZZZ</name>